<dbReference type="PANTHER" id="PTHR43386">
    <property type="entry name" value="OLIGOPEPTIDE TRANSPORT SYSTEM PERMEASE PROTEIN APPC"/>
    <property type="match status" value="1"/>
</dbReference>
<organism evidence="9 10">
    <name type="scientific">Gardnerella swidsinskii</name>
    <dbReference type="NCBI Taxonomy" id="2792979"/>
    <lineage>
        <taxon>Bacteria</taxon>
        <taxon>Bacillati</taxon>
        <taxon>Actinomycetota</taxon>
        <taxon>Actinomycetes</taxon>
        <taxon>Bifidobacteriales</taxon>
        <taxon>Bifidobacteriaceae</taxon>
        <taxon>Gardnerella</taxon>
    </lineage>
</organism>
<dbReference type="InterPro" id="IPR035906">
    <property type="entry name" value="MetI-like_sf"/>
</dbReference>
<evidence type="ECO:0000256" key="4">
    <source>
        <dbReference type="ARBA" id="ARBA00022692"/>
    </source>
</evidence>
<dbReference type="Proteomes" id="UP000235293">
    <property type="component" value="Unassembled WGS sequence"/>
</dbReference>
<dbReference type="EMBL" id="PNGY01000001">
    <property type="protein sequence ID" value="PMC55590.1"/>
    <property type="molecule type" value="Genomic_DNA"/>
</dbReference>
<evidence type="ECO:0000256" key="1">
    <source>
        <dbReference type="ARBA" id="ARBA00004651"/>
    </source>
</evidence>
<evidence type="ECO:0000259" key="8">
    <source>
        <dbReference type="PROSITE" id="PS50928"/>
    </source>
</evidence>
<keyword evidence="5 7" id="KW-1133">Transmembrane helix</keyword>
<keyword evidence="3" id="KW-1003">Cell membrane</keyword>
<dbReference type="InterPro" id="IPR050366">
    <property type="entry name" value="BP-dependent_transpt_permease"/>
</dbReference>
<feature type="transmembrane region" description="Helical" evidence="7">
    <location>
        <begin position="89"/>
        <end position="111"/>
    </location>
</feature>
<comment type="similarity">
    <text evidence="7">Belongs to the binding-protein-dependent transport system permease family.</text>
</comment>
<evidence type="ECO:0000256" key="2">
    <source>
        <dbReference type="ARBA" id="ARBA00022448"/>
    </source>
</evidence>
<proteinExistence type="inferred from homology"/>
<feature type="transmembrane region" description="Helical" evidence="7">
    <location>
        <begin position="148"/>
        <end position="167"/>
    </location>
</feature>
<dbReference type="GO" id="GO:0055085">
    <property type="term" value="P:transmembrane transport"/>
    <property type="evidence" value="ECO:0007669"/>
    <property type="project" value="InterPro"/>
</dbReference>
<dbReference type="PANTHER" id="PTHR43386:SF1">
    <property type="entry name" value="D,D-DIPEPTIDE TRANSPORT SYSTEM PERMEASE PROTEIN DDPC-RELATED"/>
    <property type="match status" value="1"/>
</dbReference>
<feature type="transmembrane region" description="Helical" evidence="7">
    <location>
        <begin position="198"/>
        <end position="220"/>
    </location>
</feature>
<sequence>MCNMSKKSIKVKSTLCKRVWNATFGKFVCLTFAIWFFVALLSLLWTPYSLLETNGFKVWQKPSFSHWLGTDGTGSDMLSWLMAGSRIELILVFSTVLVAACVGFVVLSFMISSSQMVRTISIMSVDALISIPTVLIALMLAVPFGASVVVIVIACGTGYGLNLARIVRPSAQLALQSDYVTSAVLQGSSRKYVLIHHVLPNIIPVAFVELSLSAGTVILAESGLTYLGIGVPAGVPSWGRVLATSVSLIHVNPLSVVWPGLIVTVVVVALNLFGDVLRKVLDPSSKSANKVGEK</sequence>
<feature type="transmembrane region" description="Helical" evidence="7">
    <location>
        <begin position="256"/>
        <end position="277"/>
    </location>
</feature>
<keyword evidence="2 7" id="KW-0813">Transport</keyword>
<comment type="caution">
    <text evidence="9">The sequence shown here is derived from an EMBL/GenBank/DDBJ whole genome shotgun (WGS) entry which is preliminary data.</text>
</comment>
<evidence type="ECO:0000256" key="7">
    <source>
        <dbReference type="RuleBase" id="RU363032"/>
    </source>
</evidence>
<feature type="transmembrane region" description="Helical" evidence="7">
    <location>
        <begin position="123"/>
        <end position="142"/>
    </location>
</feature>
<dbReference type="RefSeq" id="WP_012914369.1">
    <property type="nucleotide sequence ID" value="NZ_PNGY01000001.1"/>
</dbReference>
<dbReference type="Gene3D" id="1.10.3720.10">
    <property type="entry name" value="MetI-like"/>
    <property type="match status" value="1"/>
</dbReference>
<feature type="domain" description="ABC transmembrane type-1" evidence="8">
    <location>
        <begin position="85"/>
        <end position="274"/>
    </location>
</feature>
<name>A0A9X7FG48_9BIFI</name>
<protein>
    <submittedName>
        <fullName evidence="9">ABC transporter permease</fullName>
    </submittedName>
</protein>
<evidence type="ECO:0000256" key="3">
    <source>
        <dbReference type="ARBA" id="ARBA00022475"/>
    </source>
</evidence>
<evidence type="ECO:0000256" key="6">
    <source>
        <dbReference type="ARBA" id="ARBA00023136"/>
    </source>
</evidence>
<keyword evidence="4 7" id="KW-0812">Transmembrane</keyword>
<feature type="transmembrane region" description="Helical" evidence="7">
    <location>
        <begin position="27"/>
        <end position="48"/>
    </location>
</feature>
<keyword evidence="6 7" id="KW-0472">Membrane</keyword>
<dbReference type="SUPFAM" id="SSF161098">
    <property type="entry name" value="MetI-like"/>
    <property type="match status" value="1"/>
</dbReference>
<comment type="subcellular location">
    <subcellularLocation>
        <location evidence="1 7">Cell membrane</location>
        <topology evidence="1 7">Multi-pass membrane protein</topology>
    </subcellularLocation>
</comment>
<evidence type="ECO:0000313" key="9">
    <source>
        <dbReference type="EMBL" id="PMC55590.1"/>
    </source>
</evidence>
<dbReference type="AlphaFoldDB" id="A0A9X7FG48"/>
<accession>A0A9X7FG48</accession>
<gene>
    <name evidence="9" type="ORF">CJ213_05880</name>
</gene>
<evidence type="ECO:0000313" key="10">
    <source>
        <dbReference type="Proteomes" id="UP000235293"/>
    </source>
</evidence>
<dbReference type="InterPro" id="IPR000515">
    <property type="entry name" value="MetI-like"/>
</dbReference>
<dbReference type="PROSITE" id="PS50928">
    <property type="entry name" value="ABC_TM1"/>
    <property type="match status" value="1"/>
</dbReference>
<dbReference type="GO" id="GO:0005886">
    <property type="term" value="C:plasma membrane"/>
    <property type="evidence" value="ECO:0007669"/>
    <property type="project" value="UniProtKB-SubCell"/>
</dbReference>
<dbReference type="Pfam" id="PF00528">
    <property type="entry name" value="BPD_transp_1"/>
    <property type="match status" value="1"/>
</dbReference>
<reference evidence="9 10" key="1">
    <citation type="submission" date="2017-09" db="EMBL/GenBank/DDBJ databases">
        <title>Bacterial strain isolated from the female urinary microbiota.</title>
        <authorList>
            <person name="Thomas-White K."/>
            <person name="Kumar N."/>
            <person name="Forster S."/>
            <person name="Putonti C."/>
            <person name="Lawley T."/>
            <person name="Wolfe A.J."/>
        </authorList>
    </citation>
    <scope>NUCLEOTIDE SEQUENCE [LARGE SCALE GENOMIC DNA]</scope>
    <source>
        <strain evidence="9 10">UMB0411</strain>
    </source>
</reference>
<evidence type="ECO:0000256" key="5">
    <source>
        <dbReference type="ARBA" id="ARBA00022989"/>
    </source>
</evidence>
<dbReference type="CDD" id="cd06261">
    <property type="entry name" value="TM_PBP2"/>
    <property type="match status" value="1"/>
</dbReference>